<evidence type="ECO:0000313" key="2">
    <source>
        <dbReference type="EMBL" id="PXF22014.1"/>
    </source>
</evidence>
<name>A0A2V3HS98_9ARCH</name>
<reference evidence="2 3" key="1">
    <citation type="journal article" date="2015" name="Nat. Commun.">
        <title>Genomic and transcriptomic evidence for scavenging of diverse organic compounds by widespread deep-sea archaea.</title>
        <authorList>
            <person name="Li M."/>
            <person name="Baker B.J."/>
            <person name="Anantharaman K."/>
            <person name="Jain S."/>
            <person name="Breier J.A."/>
            <person name="Dick G.J."/>
        </authorList>
    </citation>
    <scope>NUCLEOTIDE SEQUENCE [LARGE SCALE GENOMIC DNA]</scope>
    <source>
        <strain evidence="2">Cayman_51_deep</strain>
    </source>
</reference>
<organism evidence="2 3">
    <name type="scientific">Candidatus Thalassarchaeum betae</name>
    <dbReference type="NCBI Taxonomy" id="2599289"/>
    <lineage>
        <taxon>Archaea</taxon>
        <taxon>Methanobacteriati</taxon>
        <taxon>Thermoplasmatota</taxon>
        <taxon>Candidatus Poseidoniia</taxon>
        <taxon>Candidatus Poseidoniales</taxon>
        <taxon>Candidatus Thalassarchaeaceae</taxon>
        <taxon>Candidatus Thalassarchaeum</taxon>
    </lineage>
</organism>
<dbReference type="AlphaFoldDB" id="A0A2V3HS98"/>
<dbReference type="EMBL" id="PSPG01000004">
    <property type="protein sequence ID" value="PXF22014.1"/>
    <property type="molecule type" value="Genomic_DNA"/>
</dbReference>
<protein>
    <submittedName>
        <fullName evidence="2">Uncharacterized protein</fullName>
    </submittedName>
</protein>
<feature type="transmembrane region" description="Helical" evidence="1">
    <location>
        <begin position="6"/>
        <end position="22"/>
    </location>
</feature>
<dbReference type="Proteomes" id="UP000248161">
    <property type="component" value="Unassembled WGS sequence"/>
</dbReference>
<evidence type="ECO:0000313" key="3">
    <source>
        <dbReference type="Proteomes" id="UP000248161"/>
    </source>
</evidence>
<accession>A0A2V3HS98</accession>
<comment type="caution">
    <text evidence="2">The sequence shown here is derived from an EMBL/GenBank/DDBJ whole genome shotgun (WGS) entry which is preliminary data.</text>
</comment>
<keyword evidence="1" id="KW-0472">Membrane</keyword>
<feature type="transmembrane region" description="Helical" evidence="1">
    <location>
        <begin position="29"/>
        <end position="45"/>
    </location>
</feature>
<evidence type="ECO:0000256" key="1">
    <source>
        <dbReference type="SAM" id="Phobius"/>
    </source>
</evidence>
<gene>
    <name evidence="2" type="ORF">CXX69_02600</name>
</gene>
<proteinExistence type="predicted"/>
<keyword evidence="1" id="KW-0812">Transmembrane</keyword>
<feature type="transmembrane region" description="Helical" evidence="1">
    <location>
        <begin position="51"/>
        <end position="71"/>
    </location>
</feature>
<sequence length="84" mass="9310">MTFVAMSFYYVAISFIFSIILGKYGTKMALAAFFVYGGIVELILFGNAGDVVGFLFFGGLYIFLFGVPIWITDKLTVRGQHSET</sequence>
<keyword evidence="1" id="KW-1133">Transmembrane helix</keyword>